<gene>
    <name evidence="9" type="ORF">C7477_13311</name>
</gene>
<dbReference type="Proteomes" id="UP000247454">
    <property type="component" value="Unassembled WGS sequence"/>
</dbReference>
<dbReference type="PANTHER" id="PTHR46825">
    <property type="entry name" value="D-ALANYL-D-ALANINE-CARBOXYPEPTIDASE/ENDOPEPTIDASE AMPH"/>
    <property type="match status" value="1"/>
</dbReference>
<keyword evidence="4 6" id="KW-0378">Hydrolase</keyword>
<organism evidence="9 10">
    <name type="scientific">Phyllobacterium leguminum</name>
    <dbReference type="NCBI Taxonomy" id="314237"/>
    <lineage>
        <taxon>Bacteria</taxon>
        <taxon>Pseudomonadati</taxon>
        <taxon>Pseudomonadota</taxon>
        <taxon>Alphaproteobacteria</taxon>
        <taxon>Hyphomicrobiales</taxon>
        <taxon>Phyllobacteriaceae</taxon>
        <taxon>Phyllobacterium</taxon>
    </lineage>
</organism>
<dbReference type="GO" id="GO:0017001">
    <property type="term" value="P:antibiotic catabolic process"/>
    <property type="evidence" value="ECO:0007669"/>
    <property type="project" value="InterPro"/>
</dbReference>
<comment type="similarity">
    <text evidence="2 6">Belongs to the class-C beta-lactamase family.</text>
</comment>
<evidence type="ECO:0000313" key="10">
    <source>
        <dbReference type="Proteomes" id="UP000247454"/>
    </source>
</evidence>
<comment type="caution">
    <text evidence="9">The sequence shown here is derived from an EMBL/GenBank/DDBJ whole genome shotgun (WGS) entry which is preliminary data.</text>
</comment>
<proteinExistence type="inferred from homology"/>
<keyword evidence="10" id="KW-1185">Reference proteome</keyword>
<name>A0A318SY50_9HYPH</name>
<reference evidence="9 10" key="1">
    <citation type="submission" date="2018-06" db="EMBL/GenBank/DDBJ databases">
        <title>Genomic Encyclopedia of Type Strains, Phase III (KMG-III): the genomes of soil and plant-associated and newly described type strains.</title>
        <authorList>
            <person name="Whitman W."/>
        </authorList>
    </citation>
    <scope>NUCLEOTIDE SEQUENCE [LARGE SCALE GENOMIC DNA]</scope>
    <source>
        <strain evidence="9 10">ORS 1419</strain>
    </source>
</reference>
<dbReference type="SUPFAM" id="SSF56601">
    <property type="entry name" value="beta-lactamase/transpeptidase-like"/>
    <property type="match status" value="1"/>
</dbReference>
<dbReference type="NCBIfam" id="NF033085">
    <property type="entry name" value="bla_class_C"/>
    <property type="match status" value="1"/>
</dbReference>
<dbReference type="Pfam" id="PF00144">
    <property type="entry name" value="Beta-lactamase"/>
    <property type="match status" value="1"/>
</dbReference>
<dbReference type="AlphaFoldDB" id="A0A318SY50"/>
<protein>
    <recommendedName>
        <fullName evidence="3 6">Beta-lactamase</fullName>
        <ecNumber evidence="3 6">3.5.2.6</ecNumber>
    </recommendedName>
</protein>
<dbReference type="InterPro" id="IPR001586">
    <property type="entry name" value="Beta-lactam_class-C_AS"/>
</dbReference>
<accession>A0A318SY50</accession>
<evidence type="ECO:0000256" key="1">
    <source>
        <dbReference type="ARBA" id="ARBA00001526"/>
    </source>
</evidence>
<dbReference type="PROSITE" id="PS51257">
    <property type="entry name" value="PROKAR_LIPOPROTEIN"/>
    <property type="match status" value="1"/>
</dbReference>
<sequence length="388" mass="41932">MRKVTPSGLGFFTLACLSLGASAQAAESEAALKRTVDEAIRPVMEKNGVPGMAVAVTAGGKHYFFNYGVASKESGQKVSENTIFEIGSISKTFTGTLGAYAEAQGKLSLADKASKYWPALAGSSFDTIPLLDLGTYTAGGLPLQFPDGVTTREKMLAYYRNWQPAYPTGTHRQYSNPSIGLFGYLAARSMDAPYDTLMEKKLLPMLGLTGTYAKVPEARMGDYAYGYSKANKPIRVNPGFMASEMYGVKTTAADFIKFVDDNIDPSKLDPVMQKAIASTHTGYYRIGPMTQGLGWELYPYPVTLDQLLDGNSTDMARKANKAEKLTPPQPARKELFINKTGSTNGFGAYAAFVPAKDIGVVILANKAYPNAERVKAGYRILQALEGQN</sequence>
<evidence type="ECO:0000256" key="3">
    <source>
        <dbReference type="ARBA" id="ARBA00012865"/>
    </source>
</evidence>
<dbReference type="InterPro" id="IPR001466">
    <property type="entry name" value="Beta-lactam-related"/>
</dbReference>
<dbReference type="EC" id="3.5.2.6" evidence="3 6"/>
<evidence type="ECO:0000256" key="4">
    <source>
        <dbReference type="ARBA" id="ARBA00022801"/>
    </source>
</evidence>
<dbReference type="RefSeq" id="WP_110754548.1">
    <property type="nucleotide sequence ID" value="NZ_QJTF01000033.1"/>
</dbReference>
<comment type="catalytic activity">
    <reaction evidence="1 6">
        <text>a beta-lactam + H2O = a substituted beta-amino acid</text>
        <dbReference type="Rhea" id="RHEA:20401"/>
        <dbReference type="ChEBI" id="CHEBI:15377"/>
        <dbReference type="ChEBI" id="CHEBI:35627"/>
        <dbReference type="ChEBI" id="CHEBI:140347"/>
        <dbReference type="EC" id="3.5.2.6"/>
    </reaction>
</comment>
<dbReference type="EMBL" id="QJTF01000033">
    <property type="protein sequence ID" value="PYE85266.1"/>
    <property type="molecule type" value="Genomic_DNA"/>
</dbReference>
<evidence type="ECO:0000259" key="8">
    <source>
        <dbReference type="Pfam" id="PF00144"/>
    </source>
</evidence>
<evidence type="ECO:0000256" key="6">
    <source>
        <dbReference type="RuleBase" id="RU361140"/>
    </source>
</evidence>
<dbReference type="PROSITE" id="PS00336">
    <property type="entry name" value="BETA_LACTAMASE_C"/>
    <property type="match status" value="1"/>
</dbReference>
<keyword evidence="5 6" id="KW-0046">Antibiotic resistance</keyword>
<feature type="chain" id="PRO_5016383151" description="Beta-lactamase" evidence="7">
    <location>
        <begin position="26"/>
        <end position="388"/>
    </location>
</feature>
<dbReference type="GO" id="GO:0008800">
    <property type="term" value="F:beta-lactamase activity"/>
    <property type="evidence" value="ECO:0007669"/>
    <property type="project" value="UniProtKB-UniRule"/>
</dbReference>
<feature type="signal peptide" evidence="7">
    <location>
        <begin position="1"/>
        <end position="25"/>
    </location>
</feature>
<dbReference type="InterPro" id="IPR058136">
    <property type="entry name" value="AmpC"/>
</dbReference>
<evidence type="ECO:0000256" key="2">
    <source>
        <dbReference type="ARBA" id="ARBA00007840"/>
    </source>
</evidence>
<evidence type="ECO:0000256" key="7">
    <source>
        <dbReference type="SAM" id="SignalP"/>
    </source>
</evidence>
<dbReference type="OrthoDB" id="5377431at2"/>
<feature type="domain" description="Beta-lactamase-related" evidence="8">
    <location>
        <begin position="36"/>
        <end position="384"/>
    </location>
</feature>
<evidence type="ECO:0000313" key="9">
    <source>
        <dbReference type="EMBL" id="PYE85266.1"/>
    </source>
</evidence>
<dbReference type="GO" id="GO:0030288">
    <property type="term" value="C:outer membrane-bounded periplasmic space"/>
    <property type="evidence" value="ECO:0007669"/>
    <property type="project" value="InterPro"/>
</dbReference>
<dbReference type="GO" id="GO:0046677">
    <property type="term" value="P:response to antibiotic"/>
    <property type="evidence" value="ECO:0007669"/>
    <property type="project" value="UniProtKB-UniRule"/>
</dbReference>
<evidence type="ECO:0000256" key="5">
    <source>
        <dbReference type="ARBA" id="ARBA00023251"/>
    </source>
</evidence>
<dbReference type="InterPro" id="IPR012338">
    <property type="entry name" value="Beta-lactam/transpept-like"/>
</dbReference>
<keyword evidence="7" id="KW-0732">Signal</keyword>
<dbReference type="PANTHER" id="PTHR46825:SF8">
    <property type="entry name" value="BETA-LACTAMASE-RELATED"/>
    <property type="match status" value="1"/>
</dbReference>
<dbReference type="Gene3D" id="3.40.710.10">
    <property type="entry name" value="DD-peptidase/beta-lactamase superfamily"/>
    <property type="match status" value="1"/>
</dbReference>
<dbReference type="InterPro" id="IPR050491">
    <property type="entry name" value="AmpC-like"/>
</dbReference>